<evidence type="ECO:0000313" key="2">
    <source>
        <dbReference type="EMBL" id="MFB3799217.1"/>
    </source>
</evidence>
<keyword evidence="1" id="KW-1133">Transmembrane helix</keyword>
<dbReference type="Proteomes" id="UP001577047">
    <property type="component" value="Unassembled WGS sequence"/>
</dbReference>
<dbReference type="InterPro" id="IPR022385">
    <property type="entry name" value="Rhs_assc_core"/>
</dbReference>
<keyword evidence="3" id="KW-1185">Reference proteome</keyword>
<sequence length="2767" mass="306835">MTKSTVTQGMYIRSTVAPYFAKDDEVTVNGQQYLWVKADDNGITLLDQSTGKQHHMKWTDVKDIVQLKERRTQRLLAFASLLKEGWILVDRNSGETLYELPGPVLMMQRPSQSNFGIDLNYGTFARNYALGEFTWLADGNLDTLGPHAQSSLIRKAIAQQRNNVSLPWSYVDHIFCFVPPSQPVPDYHADLAAHQALLKRVLGEFHVESEWAVTATENGRFAIEHKAAHATPTKTKTPSRVRRAMTEPYLISTEPDGVLPDMTDFSLERVGSIEGGWTTSSTLKAERALAEGEVLTAFLIDRLDGDIRRIDYPVPKNACSAKHWPKAFADHVVAAGEPMTVGAWNADNSFSTNVEPLRLWSPARYRAFSNAPFAANLVQALACDGTFKPEAGDTLCLQVRDLTCQALYEQHFFTPTTTQAGSHWAKALCEQINHDSRLLRGGVLKDCRVTPAEAGNAFWVPQCAELCVTLTQARWWQSQAIDDGLTLEQGQPVQAWVYDEFSHRLLAHHQWTPRSDQCASGKWLGDWLTDLNASPVSPYLRVATHDPDAGRVDETDKLYLWQRGDALRIFTTLPDAAGRQAGPTLDSAWKNDPQHAVLVTVRHPFSRKLLHRALFKPQDGVKLDDRAGWLQALADFLKAQAWPELQVGTSAEALSVPRFSELQVLVENVGDGETWSDGDYVKYLLETDDWPGRLPTEKAEFKVQAGEGSVQIEVQSLNGELEFRLNQAAHDKGYRVAACVPRPCEHPQWPVEVTDTRVTWAGPIDNGLYDLHLTYPESARDAKALTVGHIGALHPRHFWHAVQAVAFKPPAAMRAYEEISFLCEDYGNTNHSEVFDTSHHDRTGVDERSGLFHAHYPIATLQGVHGLGPVCDLTLHYSALRGNEAGLGDGWAWRFSRIVTSSLQENDHRLLTLANGTPVMLSDDQWALLGKGQAIKTPSCRVSCNQDYSTFTVEYPTGAQEILSKPSAPGSDEIEPNDTFRQKVLTALRAIKKKSKPEFPDVPDHWTQWVLMVLSPPGYFSAAAIDYSEAVKAWAKHGSTRELDRRIALYERPFVQLLPSRIVSQYGEALDLQWKRQDGQFLLMSIKSGETLLFSAQYLNPQAKVGSQVKMQLWPGSAEAFQVELELEHYLLRTLKREQNGAVLQQVDCGYDDDPTLDRVLCRLQEQDGSVECVQYVKQDAQLKSSPALPRVALHALLPSGGQQNHIDRYTYTGSFQHPSDQLFIAAVRSGTHATVQHSLYAFGLDEYGNRIQLLQGSGSAQDHWLEFSLGDEHTRTTFRYSGWGDELVDVIEGIRVRIQGEQIEAVATSAPLERKTAVLQLLWAYSTKYRKQLTSDIKQLLSLSPKTQRARLGKTVDATTAVTNAQGNPLRLRVKGSHSIHYCYYADQGENQIALGDLQGLSTVPTLKCPFMPAYANAPLMAEYQCDDFGNPQGLKLFGYRNVTRAGRDYLELDEVVLVEGLTGTLTDDTLDGTATWSLTGEQVLWHQISTSTSAPTSKKTPSEQSKVLEWSITNTQTSHADGQHITLSNVQTFIDNPALPGIKVIVSATTAEGTTQVSKEVRSRYSRRALEKVENGVETHWTRDASGRVIQEIRYRLAAGSTGRTAKQKADEHITSVFSVDGRHVEHSHKDGSQSLCHLDGLQRTECMHWRRAPEGAYVPLEAYSYAALNLSSASVNWSWDYLPGGQAIRMDARSLGNADSQRWLKLSGANIGENAESDEVDSETTLPLAAVKRIFIYGGTATFFDQLKLRASQGSLESRTRSMLNILSKNLLKEFHEFNRAKAGELLHRIFPAIPLLTDMQIVGWFSARFDSKRSALGAYPIDLTPVIQDILELFMLLGNTEVSQVGALERMKSLHRPTQSSSTVRLTEQQLLGTHRLSERTTTSTAETDGSFQQAVHWTNETGQQHLQVDEHYDTDGRVISHTRTLGGQTQTYTLERDILGRVTKVIRPDATTLERAYQGFSNRVHTLTVDGKLVATQSLSDLGKLSTRKIGSREYAFDESSVTLPDKTRLQRIEDAKGSRFEADGKLLYSQASAEGSTVLSAAADSDSTALWQQVVADARVPGRRNTTEKTPRGTVRGAVWQSLRGQQIAALRADGCLRRVFPDSEGRLLRTCQAHEDVLYRYDELGHLQSRQVHALSGAGQWQVDSEHDSFDRETERTFLRNGAPCFSQQMTWRGDGRLESKASYQDGELLRTERFTYDVLDRLETYACDATRAELCPQDRHGVPIKAQAFTWDSLDNLTRCVSTPFEGDSITETFAYATASDPTRLTAVKTGEQATALTWNSNGQLQKDGQQRALAYTAAGQLSSVKDDQGALLARYEYDGLQRLAAQYDEQDQSTQELRYDDDELIGLVRYDKTGQPTRATHLSPGLAQYDDDQVRWLIDDPQAGIVGQVSDADLQLAPLLPFGEGAALPDLVSGYNGMRRDPVTGQYPVGNGYRCYDPALRRHVQPDWLSPFGEGGVNDYAHCPDPVNLHDPSGAIMLSRWGQDKELSNYAQVLRETKPMPVGGRWRGLALSAVLTVVGIAASVMTGGAASVFFVAMTTCAVLSFGFEVASVLTEDVNPELSRKLGYASLAFGVLSLYESALGLIKKVPSLIKHVMRSTRRLGQTLSRIRPGARVPRPALSPMAYATQELGSLPVAESGHLGARATIKSAGLRLIDYLGAVPSMDLANPRYARMGLYGKGLRQAHRLNNFATRSRLANTGAWVTGNAIDLYITRGSIEAFIAMAANDASTPITPWGRFSIPLSEQNLWEHGGGGHLLT</sequence>
<evidence type="ECO:0000256" key="1">
    <source>
        <dbReference type="SAM" id="Phobius"/>
    </source>
</evidence>
<protein>
    <submittedName>
        <fullName evidence="2">RHS repeat-associated core domain-containing protein</fullName>
    </submittedName>
</protein>
<name>A0ABV4Z3X9_9PSED</name>
<gene>
    <name evidence="2" type="ORF">ACE1YR_02045</name>
</gene>
<keyword evidence="1" id="KW-0472">Membrane</keyword>
<organism evidence="2 3">
    <name type="scientific">Pseudomonas boreofloridensis</name>
    <dbReference type="NCBI Taxonomy" id="3064348"/>
    <lineage>
        <taxon>Bacteria</taxon>
        <taxon>Pseudomonadati</taxon>
        <taxon>Pseudomonadota</taxon>
        <taxon>Gammaproteobacteria</taxon>
        <taxon>Pseudomonadales</taxon>
        <taxon>Pseudomonadaceae</taxon>
        <taxon>Pseudomonas</taxon>
    </lineage>
</organism>
<reference evidence="2 3" key="1">
    <citation type="submission" date="2024-09" db="EMBL/GenBank/DDBJ databases">
        <authorList>
            <person name="Fullem K."/>
        </authorList>
    </citation>
    <scope>NUCLEOTIDE SEQUENCE [LARGE SCALE GENOMIC DNA]</scope>
    <source>
        <strain evidence="3">K1(2024)</strain>
    </source>
</reference>
<dbReference type="RefSeq" id="WP_304482499.1">
    <property type="nucleotide sequence ID" value="NZ_JAUQOQ010000001.1"/>
</dbReference>
<dbReference type="Gene3D" id="3.30.70.2150">
    <property type="match status" value="2"/>
</dbReference>
<keyword evidence="1" id="KW-0812">Transmembrane</keyword>
<dbReference type="NCBIfam" id="TIGR03696">
    <property type="entry name" value="Rhs_assc_core"/>
    <property type="match status" value="1"/>
</dbReference>
<feature type="transmembrane region" description="Helical" evidence="1">
    <location>
        <begin position="2515"/>
        <end position="2534"/>
    </location>
</feature>
<dbReference type="EMBL" id="JBHFXX010000001">
    <property type="protein sequence ID" value="MFB3799217.1"/>
    <property type="molecule type" value="Genomic_DNA"/>
</dbReference>
<evidence type="ECO:0000313" key="3">
    <source>
        <dbReference type="Proteomes" id="UP001577047"/>
    </source>
</evidence>
<comment type="caution">
    <text evidence="2">The sequence shown here is derived from an EMBL/GenBank/DDBJ whole genome shotgun (WGS) entry which is preliminary data.</text>
</comment>
<accession>A0ABV4Z3X9</accession>
<proteinExistence type="predicted"/>
<dbReference type="Gene3D" id="2.180.10.10">
    <property type="entry name" value="RHS repeat-associated core"/>
    <property type="match status" value="1"/>
</dbReference>